<name>A0ABT2GND2_9MICO</name>
<feature type="transmembrane region" description="Helical" evidence="6">
    <location>
        <begin position="716"/>
        <end position="734"/>
    </location>
</feature>
<feature type="transmembrane region" description="Helical" evidence="6">
    <location>
        <begin position="305"/>
        <end position="324"/>
    </location>
</feature>
<feature type="transmembrane region" description="Helical" evidence="6">
    <location>
        <begin position="105"/>
        <end position="132"/>
    </location>
</feature>
<gene>
    <name evidence="8" type="ORF">N1027_06290</name>
</gene>
<dbReference type="PANTHER" id="PTHR42718:SF9">
    <property type="entry name" value="MAJOR FACILITATOR SUPERFAMILY MULTIDRUG TRANSPORTER MFSC"/>
    <property type="match status" value="1"/>
</dbReference>
<dbReference type="Proteomes" id="UP001165584">
    <property type="component" value="Unassembled WGS sequence"/>
</dbReference>
<feature type="transmembrane region" description="Helical" evidence="6">
    <location>
        <begin position="740"/>
        <end position="761"/>
    </location>
</feature>
<feature type="transmembrane region" description="Helical" evidence="6">
    <location>
        <begin position="449"/>
        <end position="476"/>
    </location>
</feature>
<evidence type="ECO:0000256" key="4">
    <source>
        <dbReference type="ARBA" id="ARBA00022989"/>
    </source>
</evidence>
<sequence length="888" mass="89575">MVTKDVASSGISSRPAGEKRAIVERGSLGHRRMLPMAAAFVGISVALVAVLTAAGAPTPLLPIYQQEWALPPGLLTLTFGIYALSLLVSLLVVGSLSDHVGRRPLMIGALALELAAMLILLVAPSIGVLIVARVIQGIATGAASSALSAAIVELAPERYKRIGGLMSGLAPLAGLGLGALFAGLVGHAVGNAPAVVWAVLAIVMALALVIAFFTPETAPRKAGALRSLVPRVSLPRNVRGLFASTVPGTIGAFMTMALYLGVTPVLLVSVFEVSTPLVGALIAFVAFWAGALVTVLSGRMKPRSLRLLGATSLLASALLFIGSVDGHLLGLLWIAALLGGAGIGAGFSGTARGLIPEVQPHQRAAVFSAIYLVAYLTMGISSIAAGLIVGVVGAVPMATGFGLVLVAASLTGIIVTVARASGRKGLRTHRTAATMPQSSDIGGPPRSRLVLPAILLAVLVMPISISGTGIALPAIAADLGTNSVGLQWVVNGFNASFAIFTLVWGIASDRIGYRTTFALGTVLTASASIISAIAPNLLVLDIGRVIGGVGGAAVFTGATALLSNVFEGKARGRAFALLGTTVGLGVALGPTIAGALVGLVGWSGIYVTFGIISALALVGSAAIPALPSARSGHTKLFDLALLRNKRFLSYALVPVAAGIGFVTLASYLPVALSAVGGLNASQSGLFMLWMTAPVLVTPLLGAKLAASLRGFSSMSIIYISLIALVLGDIGLVLLSPDLPLSLMAIPMLLLGVGFGLPLGLIDSEALASVPSHSTGTAAGIVNFLRLGTEAVFVGAYAAVVSALILVQVGNPAVAEHTAAGQSGNATAYAESVHWVGFGLAALVVAIGVAIAALHSASRKQSGLTQAEEDAQAHDVDQLAQELKIDPLA</sequence>
<feature type="transmembrane region" description="Helical" evidence="6">
    <location>
        <begin position="168"/>
        <end position="189"/>
    </location>
</feature>
<dbReference type="SUPFAM" id="SSF103473">
    <property type="entry name" value="MFS general substrate transporter"/>
    <property type="match status" value="2"/>
</dbReference>
<feature type="domain" description="Major facilitator superfamily (MFS) profile" evidence="7">
    <location>
        <begin position="30"/>
        <end position="424"/>
    </location>
</feature>
<dbReference type="PANTHER" id="PTHR42718">
    <property type="entry name" value="MAJOR FACILITATOR SUPERFAMILY MULTIDRUG TRANSPORTER MFSC"/>
    <property type="match status" value="1"/>
</dbReference>
<accession>A0ABT2GND2</accession>
<feature type="transmembrane region" description="Helical" evidence="6">
    <location>
        <begin position="74"/>
        <end position="93"/>
    </location>
</feature>
<feature type="transmembrane region" description="Helical" evidence="6">
    <location>
        <begin position="195"/>
        <end position="213"/>
    </location>
</feature>
<evidence type="ECO:0000256" key="1">
    <source>
        <dbReference type="ARBA" id="ARBA00004651"/>
    </source>
</evidence>
<evidence type="ECO:0000313" key="8">
    <source>
        <dbReference type="EMBL" id="MCS5717742.1"/>
    </source>
</evidence>
<feature type="transmembrane region" description="Helical" evidence="6">
    <location>
        <begin position="138"/>
        <end position="156"/>
    </location>
</feature>
<comment type="subcellular location">
    <subcellularLocation>
        <location evidence="1">Cell membrane</location>
        <topology evidence="1">Multi-pass membrane protein</topology>
    </subcellularLocation>
</comment>
<keyword evidence="2" id="KW-0813">Transport</keyword>
<proteinExistence type="predicted"/>
<feature type="transmembrane region" description="Helical" evidence="6">
    <location>
        <begin position="684"/>
        <end position="704"/>
    </location>
</feature>
<evidence type="ECO:0000256" key="2">
    <source>
        <dbReference type="ARBA" id="ARBA00022448"/>
    </source>
</evidence>
<dbReference type="Gene3D" id="1.20.1720.10">
    <property type="entry name" value="Multidrug resistance protein D"/>
    <property type="match status" value="1"/>
</dbReference>
<reference evidence="8" key="1">
    <citation type="submission" date="2022-08" db="EMBL/GenBank/DDBJ databases">
        <authorList>
            <person name="Deng Y."/>
            <person name="Han X.-F."/>
            <person name="Zhang Y.-Q."/>
        </authorList>
    </citation>
    <scope>NUCLEOTIDE SEQUENCE</scope>
    <source>
        <strain evidence="8">CPCC 205763</strain>
    </source>
</reference>
<dbReference type="InterPro" id="IPR020846">
    <property type="entry name" value="MFS_dom"/>
</dbReference>
<evidence type="ECO:0000256" key="5">
    <source>
        <dbReference type="ARBA" id="ARBA00023136"/>
    </source>
</evidence>
<evidence type="ECO:0000256" key="6">
    <source>
        <dbReference type="SAM" id="Phobius"/>
    </source>
</evidence>
<dbReference type="Gene3D" id="1.20.1250.20">
    <property type="entry name" value="MFS general substrate transporter like domains"/>
    <property type="match status" value="1"/>
</dbReference>
<comment type="caution">
    <text evidence="8">The sequence shown here is derived from an EMBL/GenBank/DDBJ whole genome shotgun (WGS) entry which is preliminary data.</text>
</comment>
<dbReference type="Pfam" id="PF07690">
    <property type="entry name" value="MFS_1"/>
    <property type="match status" value="2"/>
</dbReference>
<organism evidence="8 9">
    <name type="scientific">Herbiconiux aconitum</name>
    <dbReference type="NCBI Taxonomy" id="2970913"/>
    <lineage>
        <taxon>Bacteria</taxon>
        <taxon>Bacillati</taxon>
        <taxon>Actinomycetota</taxon>
        <taxon>Actinomycetes</taxon>
        <taxon>Micrococcales</taxon>
        <taxon>Microbacteriaceae</taxon>
        <taxon>Herbiconiux</taxon>
    </lineage>
</organism>
<dbReference type="PROSITE" id="PS50850">
    <property type="entry name" value="MFS"/>
    <property type="match status" value="2"/>
</dbReference>
<evidence type="ECO:0000259" key="7">
    <source>
        <dbReference type="PROSITE" id="PS50850"/>
    </source>
</evidence>
<keyword evidence="4 6" id="KW-1133">Transmembrane helix</keyword>
<dbReference type="InterPro" id="IPR036259">
    <property type="entry name" value="MFS_trans_sf"/>
</dbReference>
<dbReference type="CDD" id="cd17321">
    <property type="entry name" value="MFS_MMR_MDR_like"/>
    <property type="match status" value="1"/>
</dbReference>
<feature type="transmembrane region" description="Helical" evidence="6">
    <location>
        <begin position="369"/>
        <end position="395"/>
    </location>
</feature>
<protein>
    <submittedName>
        <fullName evidence="8">MFS transporter</fullName>
    </submittedName>
</protein>
<evidence type="ECO:0000256" key="3">
    <source>
        <dbReference type="ARBA" id="ARBA00022692"/>
    </source>
</evidence>
<feature type="transmembrane region" description="Helical" evidence="6">
    <location>
        <begin position="832"/>
        <end position="853"/>
    </location>
</feature>
<feature type="transmembrane region" description="Helical" evidence="6">
    <location>
        <begin position="330"/>
        <end position="348"/>
    </location>
</feature>
<keyword evidence="9" id="KW-1185">Reference proteome</keyword>
<feature type="transmembrane region" description="Helical" evidence="6">
    <location>
        <begin position="545"/>
        <end position="563"/>
    </location>
</feature>
<feature type="transmembrane region" description="Helical" evidence="6">
    <location>
        <begin position="647"/>
        <end position="672"/>
    </location>
</feature>
<keyword evidence="5 6" id="KW-0472">Membrane</keyword>
<dbReference type="RefSeq" id="WP_259506257.1">
    <property type="nucleotide sequence ID" value="NZ_JANLCM010000001.1"/>
</dbReference>
<feature type="transmembrane region" description="Helical" evidence="6">
    <location>
        <begin position="34"/>
        <end position="54"/>
    </location>
</feature>
<dbReference type="InterPro" id="IPR011701">
    <property type="entry name" value="MFS"/>
</dbReference>
<feature type="domain" description="Major facilitator superfamily (MFS) profile" evidence="7">
    <location>
        <begin position="450"/>
        <end position="859"/>
    </location>
</feature>
<feature type="transmembrane region" description="Helical" evidence="6">
    <location>
        <begin position="277"/>
        <end position="298"/>
    </location>
</feature>
<dbReference type="EMBL" id="JANLCM010000001">
    <property type="protein sequence ID" value="MCS5717742.1"/>
    <property type="molecule type" value="Genomic_DNA"/>
</dbReference>
<feature type="transmembrane region" description="Helical" evidence="6">
    <location>
        <begin position="488"/>
        <end position="507"/>
    </location>
</feature>
<feature type="transmembrane region" description="Helical" evidence="6">
    <location>
        <begin position="401"/>
        <end position="420"/>
    </location>
</feature>
<keyword evidence="3 6" id="KW-0812">Transmembrane</keyword>
<feature type="transmembrane region" description="Helical" evidence="6">
    <location>
        <begin position="519"/>
        <end position="539"/>
    </location>
</feature>
<feature type="transmembrane region" description="Helical" evidence="6">
    <location>
        <begin position="790"/>
        <end position="812"/>
    </location>
</feature>
<feature type="transmembrane region" description="Helical" evidence="6">
    <location>
        <begin position="575"/>
        <end position="599"/>
    </location>
</feature>
<feature type="transmembrane region" description="Helical" evidence="6">
    <location>
        <begin position="605"/>
        <end position="626"/>
    </location>
</feature>
<evidence type="ECO:0000313" key="9">
    <source>
        <dbReference type="Proteomes" id="UP001165584"/>
    </source>
</evidence>
<feature type="transmembrane region" description="Helical" evidence="6">
    <location>
        <begin position="241"/>
        <end position="271"/>
    </location>
</feature>